<reference evidence="2" key="1">
    <citation type="submission" date="2017-03" db="EMBL/GenBank/DDBJ databases">
        <title>Phytopthora megakarya and P. palmivora, two closely related causual agents of cacao black pod achieved similar genome size and gene model numbers by different mechanisms.</title>
        <authorList>
            <person name="Ali S."/>
            <person name="Shao J."/>
            <person name="Larry D.J."/>
            <person name="Kronmiller B."/>
            <person name="Shen D."/>
            <person name="Strem M.D."/>
            <person name="Melnick R.L."/>
            <person name="Guiltinan M.J."/>
            <person name="Tyler B.M."/>
            <person name="Meinhardt L.W."/>
            <person name="Bailey B.A."/>
        </authorList>
    </citation>
    <scope>NUCLEOTIDE SEQUENCE [LARGE SCALE GENOMIC DNA]</scope>
    <source>
        <strain evidence="2">zdho120</strain>
    </source>
</reference>
<protein>
    <submittedName>
        <fullName evidence="1">Uncharacterized protein</fullName>
    </submittedName>
</protein>
<evidence type="ECO:0000313" key="1">
    <source>
        <dbReference type="EMBL" id="OWZ09903.1"/>
    </source>
</evidence>
<dbReference type="AlphaFoldDB" id="A0A225VWV6"/>
<gene>
    <name evidence="1" type="ORF">PHMEG_00017322</name>
</gene>
<evidence type="ECO:0000313" key="2">
    <source>
        <dbReference type="Proteomes" id="UP000198211"/>
    </source>
</evidence>
<organism evidence="1 2">
    <name type="scientific">Phytophthora megakarya</name>
    <dbReference type="NCBI Taxonomy" id="4795"/>
    <lineage>
        <taxon>Eukaryota</taxon>
        <taxon>Sar</taxon>
        <taxon>Stramenopiles</taxon>
        <taxon>Oomycota</taxon>
        <taxon>Peronosporomycetes</taxon>
        <taxon>Peronosporales</taxon>
        <taxon>Peronosporaceae</taxon>
        <taxon>Phytophthora</taxon>
    </lineage>
</organism>
<name>A0A225VWV6_9STRA</name>
<dbReference type="OrthoDB" id="61155at2759"/>
<proteinExistence type="predicted"/>
<dbReference type="Proteomes" id="UP000198211">
    <property type="component" value="Unassembled WGS sequence"/>
</dbReference>
<sequence length="146" mass="16426">MLADPEIPKALVFVHIQVTKDSPLSADHWVHSLVSQLATQQEDGSSAVFVSVVKSATQRVAEPSEPHVLRPQQSYKKFDHKYSEFAEQGPRRLMFTSLFQDQTRRDAVQTFGEAEIDQLGGYGSMDARVYMKEMAFRVGYAPKYGA</sequence>
<dbReference type="EMBL" id="NBNE01002625">
    <property type="protein sequence ID" value="OWZ09903.1"/>
    <property type="molecule type" value="Genomic_DNA"/>
</dbReference>
<keyword evidence="2" id="KW-1185">Reference proteome</keyword>
<accession>A0A225VWV6</accession>
<dbReference type="PANTHER" id="PTHR35506">
    <property type="entry name" value="OS02G0135600 PROTEIN"/>
    <property type="match status" value="1"/>
</dbReference>
<comment type="caution">
    <text evidence="1">The sequence shown here is derived from an EMBL/GenBank/DDBJ whole genome shotgun (WGS) entry which is preliminary data.</text>
</comment>
<dbReference type="PANTHER" id="PTHR35506:SF1">
    <property type="entry name" value="OS02G0135600 PROTEIN"/>
    <property type="match status" value="1"/>
</dbReference>